<keyword evidence="2" id="KW-0503">Monooxygenase</keyword>
<keyword evidence="2" id="KW-0479">Metal-binding</keyword>
<dbReference type="RefSeq" id="WP_210000731.1">
    <property type="nucleotide sequence ID" value="NZ_BAAAJY010000001.1"/>
</dbReference>
<keyword evidence="2" id="KW-0408">Iron</keyword>
<dbReference type="Gene3D" id="1.10.630.10">
    <property type="entry name" value="Cytochrome P450"/>
    <property type="match status" value="1"/>
</dbReference>
<dbReference type="EMBL" id="JAGIOF010000001">
    <property type="protein sequence ID" value="MBP2388013.1"/>
    <property type="molecule type" value="Genomic_DNA"/>
</dbReference>
<keyword evidence="2" id="KW-0560">Oxidoreductase</keyword>
<keyword evidence="2" id="KW-0349">Heme</keyword>
<dbReference type="InterPro" id="IPR001128">
    <property type="entry name" value="Cyt_P450"/>
</dbReference>
<sequence>MSNALPAETTWTIAPEGVPGLDLDPFSDYFLTDPYLGHAAMRDAGPVVWLERYGIYAVARYKEVSEVLANHAIFVSSRGVGISDFAKNKPWRPPSLLLEADPPEHTEARAVVTRIMNPKLIRSLKESFQAHADTVVVEVAARGHIDGVKDLAERYPLEVFPDWVGLDKDGRENLLPYGSMVFNTFGPINRLYEEALEKGSKAAVWIMEQCAPGRPAPGGFGAQVHAEAAAVGYTEDEQARLLRSFLSAGVDTTVHGIGSALHALAANPGQFELLKADPTRARATFEETVRHAAPVQTFFRTANEDTQIGGISIPEGSKVLMFLAAANRDPREWENPDDFEIMRRANGHVGFGFGIHACLGQMLARLEGECVLNSLARLVDKIEMTGEAEIQLNNTLRGLERLPLRLTPATEEQKG</sequence>
<gene>
    <name evidence="3" type="ORF">JOF47_003524</name>
</gene>
<protein>
    <submittedName>
        <fullName evidence="3">Cytochrome P450</fullName>
    </submittedName>
</protein>
<dbReference type="Pfam" id="PF00067">
    <property type="entry name" value="p450"/>
    <property type="match status" value="1"/>
</dbReference>
<dbReference type="InterPro" id="IPR036396">
    <property type="entry name" value="Cyt_P450_sf"/>
</dbReference>
<dbReference type="InterPro" id="IPR002397">
    <property type="entry name" value="Cyt_P450_B"/>
</dbReference>
<dbReference type="PANTHER" id="PTHR46696">
    <property type="entry name" value="P450, PUTATIVE (EUROFUNG)-RELATED"/>
    <property type="match status" value="1"/>
</dbReference>
<dbReference type="PANTHER" id="PTHR46696:SF1">
    <property type="entry name" value="CYTOCHROME P450 YJIB-RELATED"/>
    <property type="match status" value="1"/>
</dbReference>
<evidence type="ECO:0000256" key="2">
    <source>
        <dbReference type="RuleBase" id="RU000461"/>
    </source>
</evidence>
<dbReference type="CDD" id="cd11037">
    <property type="entry name" value="CYP199A2-like"/>
    <property type="match status" value="1"/>
</dbReference>
<dbReference type="InterPro" id="IPR017972">
    <property type="entry name" value="Cyt_P450_CS"/>
</dbReference>
<comment type="similarity">
    <text evidence="1 2">Belongs to the cytochrome P450 family.</text>
</comment>
<evidence type="ECO:0000313" key="4">
    <source>
        <dbReference type="Proteomes" id="UP001296993"/>
    </source>
</evidence>
<dbReference type="SUPFAM" id="SSF48264">
    <property type="entry name" value="Cytochrome P450"/>
    <property type="match status" value="1"/>
</dbReference>
<comment type="caution">
    <text evidence="3">The sequence shown here is derived from an EMBL/GenBank/DDBJ whole genome shotgun (WGS) entry which is preliminary data.</text>
</comment>
<name>A0ABS4XID6_9MICC</name>
<evidence type="ECO:0000256" key="1">
    <source>
        <dbReference type="ARBA" id="ARBA00010617"/>
    </source>
</evidence>
<evidence type="ECO:0000313" key="3">
    <source>
        <dbReference type="EMBL" id="MBP2388013.1"/>
    </source>
</evidence>
<dbReference type="Proteomes" id="UP001296993">
    <property type="component" value="Unassembled WGS sequence"/>
</dbReference>
<dbReference type="PRINTS" id="PR00359">
    <property type="entry name" value="BP450"/>
</dbReference>
<organism evidence="3 4">
    <name type="scientific">Paeniglutamicibacter kerguelensis</name>
    <dbReference type="NCBI Taxonomy" id="254788"/>
    <lineage>
        <taxon>Bacteria</taxon>
        <taxon>Bacillati</taxon>
        <taxon>Actinomycetota</taxon>
        <taxon>Actinomycetes</taxon>
        <taxon>Micrococcales</taxon>
        <taxon>Micrococcaceae</taxon>
        <taxon>Paeniglutamicibacter</taxon>
    </lineage>
</organism>
<keyword evidence="4" id="KW-1185">Reference proteome</keyword>
<accession>A0ABS4XID6</accession>
<proteinExistence type="inferred from homology"/>
<reference evidence="3 4" key="1">
    <citation type="submission" date="2021-03" db="EMBL/GenBank/DDBJ databases">
        <title>Sequencing the genomes of 1000 actinobacteria strains.</title>
        <authorList>
            <person name="Klenk H.-P."/>
        </authorList>
    </citation>
    <scope>NUCLEOTIDE SEQUENCE [LARGE SCALE GENOMIC DNA]</scope>
    <source>
        <strain evidence="3 4">DSM 15797</strain>
    </source>
</reference>
<dbReference type="PROSITE" id="PS00086">
    <property type="entry name" value="CYTOCHROME_P450"/>
    <property type="match status" value="1"/>
</dbReference>